<dbReference type="InterPro" id="IPR036866">
    <property type="entry name" value="RibonucZ/Hydroxyglut_hydro"/>
</dbReference>
<dbReference type="Pfam" id="PF00753">
    <property type="entry name" value="Lactamase_B"/>
    <property type="match status" value="1"/>
</dbReference>
<comment type="caution">
    <text evidence="2">The sequence shown here is derived from an EMBL/GenBank/DDBJ whole genome shotgun (WGS) entry which is preliminary data.</text>
</comment>
<protein>
    <submittedName>
        <fullName evidence="2">MBL fold metallo-hydrolase</fullName>
    </submittedName>
</protein>
<dbReference type="InterPro" id="IPR001279">
    <property type="entry name" value="Metallo-B-lactamas"/>
</dbReference>
<dbReference type="GO" id="GO:0016787">
    <property type="term" value="F:hydrolase activity"/>
    <property type="evidence" value="ECO:0007669"/>
    <property type="project" value="UniProtKB-KW"/>
</dbReference>
<dbReference type="Proteomes" id="UP000319894">
    <property type="component" value="Unassembled WGS sequence"/>
</dbReference>
<evidence type="ECO:0000313" key="2">
    <source>
        <dbReference type="EMBL" id="TSD10028.1"/>
    </source>
</evidence>
<dbReference type="FunCoup" id="A0A554MY06">
    <property type="interactions" value="3"/>
</dbReference>
<evidence type="ECO:0000259" key="1">
    <source>
        <dbReference type="SMART" id="SM00849"/>
    </source>
</evidence>
<reference evidence="2 3" key="1">
    <citation type="submission" date="2018-06" db="EMBL/GenBank/DDBJ databases">
        <title>Natronomonas sp. F16-60 a new haloarchaeon isolated from a solar saltern of Isla Cristina, Huelva, Spain.</title>
        <authorList>
            <person name="Duran-Viseras A."/>
            <person name="Sanchez-Porro C."/>
            <person name="Ventosa A."/>
        </authorList>
    </citation>
    <scope>NUCLEOTIDE SEQUENCE [LARGE SCALE GENOMIC DNA]</scope>
    <source>
        <strain evidence="2 3">F16-60</strain>
    </source>
</reference>
<gene>
    <name evidence="2" type="ORF">DP107_13660</name>
</gene>
<dbReference type="InterPro" id="IPR050855">
    <property type="entry name" value="NDM-1-like"/>
</dbReference>
<keyword evidence="2" id="KW-0378">Hydrolase</keyword>
<keyword evidence="3" id="KW-1185">Reference proteome</keyword>
<dbReference type="Gene3D" id="3.60.15.10">
    <property type="entry name" value="Ribonuclease Z/Hydroxyacylglutathione hydrolase-like"/>
    <property type="match status" value="1"/>
</dbReference>
<dbReference type="InterPro" id="IPR037482">
    <property type="entry name" value="ST1585_MBL-fold"/>
</dbReference>
<dbReference type="SMART" id="SM00849">
    <property type="entry name" value="Lactamase_B"/>
    <property type="match status" value="1"/>
</dbReference>
<feature type="domain" description="Metallo-beta-lactamase" evidence="1">
    <location>
        <begin position="21"/>
        <end position="220"/>
    </location>
</feature>
<dbReference type="SUPFAM" id="SSF56281">
    <property type="entry name" value="Metallo-hydrolase/oxidoreductase"/>
    <property type="match status" value="1"/>
</dbReference>
<dbReference type="CDD" id="cd07726">
    <property type="entry name" value="ST1585-like_MBL-fold"/>
    <property type="match status" value="1"/>
</dbReference>
<dbReference type="PANTHER" id="PTHR42951:SF4">
    <property type="entry name" value="ACYL-COENZYME A THIOESTERASE MBLAC2"/>
    <property type="match status" value="1"/>
</dbReference>
<organism evidence="2 3">
    <name type="scientific">Haloglomus irregulare</name>
    <dbReference type="NCBI Taxonomy" id="2234134"/>
    <lineage>
        <taxon>Archaea</taxon>
        <taxon>Methanobacteriati</taxon>
        <taxon>Methanobacteriota</taxon>
        <taxon>Stenosarchaea group</taxon>
        <taxon>Halobacteria</taxon>
        <taxon>Halobacteriales</taxon>
        <taxon>Natronomonadaceae</taxon>
        <taxon>Haloglomus</taxon>
    </lineage>
</organism>
<dbReference type="RefSeq" id="WP_144262713.1">
    <property type="nucleotide sequence ID" value="NZ_QMDX01000009.1"/>
</dbReference>
<accession>A0A554MY06</accession>
<dbReference type="AlphaFoldDB" id="A0A554MY06"/>
<dbReference type="PANTHER" id="PTHR42951">
    <property type="entry name" value="METALLO-BETA-LACTAMASE DOMAIN-CONTAINING"/>
    <property type="match status" value="1"/>
</dbReference>
<dbReference type="OrthoDB" id="197151at2157"/>
<name>A0A554MY06_9EURY</name>
<evidence type="ECO:0000313" key="3">
    <source>
        <dbReference type="Proteomes" id="UP000319894"/>
    </source>
</evidence>
<dbReference type="EMBL" id="QMDX01000009">
    <property type="protein sequence ID" value="TSD10028.1"/>
    <property type="molecule type" value="Genomic_DNA"/>
</dbReference>
<dbReference type="InParanoid" id="A0A554MY06"/>
<proteinExistence type="predicted"/>
<sequence length="297" mass="32043">MTTFEVAEGVFGIDIGMFDTGVTSVYLFDDEEPTLVDAGTAASAGRLMEGLSACGVAPADLEHLVLSHVHTDHSGGAGALVDAAPELNVHIHELTASHLADPAGLVESSRRAMGEHFSEMGEQGPVPEGNIVTVSDEGTTLDIGANTLELVHAPGHSPDHFAVWNPERDLLFAAECLGMQFRDVDRWIPPASLPNFSVARIGGAIDRLRELDPERIVFPHFGVWPDEPAAAFETAERELQRFDERILELHEGADSREGTKTAVAAELIDIAPPYDERVESFYASLITDGFLKDHGIE</sequence>